<dbReference type="Pfam" id="PF00583">
    <property type="entry name" value="Acetyltransf_1"/>
    <property type="match status" value="1"/>
</dbReference>
<dbReference type="Gene3D" id="3.40.630.30">
    <property type="match status" value="1"/>
</dbReference>
<organism evidence="2 3">
    <name type="scientific">Aeromonas eucrenophila</name>
    <dbReference type="NCBI Taxonomy" id="649"/>
    <lineage>
        <taxon>Bacteria</taxon>
        <taxon>Pseudomonadati</taxon>
        <taxon>Pseudomonadota</taxon>
        <taxon>Gammaproteobacteria</taxon>
        <taxon>Aeromonadales</taxon>
        <taxon>Aeromonadaceae</taxon>
        <taxon>Aeromonas</taxon>
    </lineage>
</organism>
<dbReference type="EMBL" id="JBHSPP010000015">
    <property type="protein sequence ID" value="MFC5706855.1"/>
    <property type="molecule type" value="Genomic_DNA"/>
</dbReference>
<gene>
    <name evidence="2" type="ORF">ACFPVW_12460</name>
</gene>
<dbReference type="RefSeq" id="WP_082041649.1">
    <property type="nucleotide sequence ID" value="NZ_CDDF01000014.1"/>
</dbReference>
<keyword evidence="3" id="KW-1185">Reference proteome</keyword>
<evidence type="ECO:0000313" key="2">
    <source>
        <dbReference type="EMBL" id="MFC5706855.1"/>
    </source>
</evidence>
<dbReference type="SUPFAM" id="SSF55729">
    <property type="entry name" value="Acyl-CoA N-acyltransferases (Nat)"/>
    <property type="match status" value="1"/>
</dbReference>
<dbReference type="InterPro" id="IPR000182">
    <property type="entry name" value="GNAT_dom"/>
</dbReference>
<dbReference type="EC" id="2.3.-.-" evidence="2"/>
<feature type="domain" description="N-acetyltransferase" evidence="1">
    <location>
        <begin position="1"/>
        <end position="135"/>
    </location>
</feature>
<protein>
    <submittedName>
        <fullName evidence="2">GNAT family N-acetyltransferase</fullName>
        <ecNumber evidence="2">2.3.-.-</ecNumber>
    </submittedName>
</protein>
<dbReference type="InterPro" id="IPR016181">
    <property type="entry name" value="Acyl_CoA_acyltransferase"/>
</dbReference>
<dbReference type="GO" id="GO:0016746">
    <property type="term" value="F:acyltransferase activity"/>
    <property type="evidence" value="ECO:0007669"/>
    <property type="project" value="UniProtKB-KW"/>
</dbReference>
<keyword evidence="2" id="KW-0012">Acyltransferase</keyword>
<comment type="caution">
    <text evidence="2">The sequence shown here is derived from an EMBL/GenBank/DDBJ whole genome shotgun (WGS) entry which is preliminary data.</text>
</comment>
<reference evidence="3" key="1">
    <citation type="journal article" date="2019" name="Int. J. Syst. Evol. Microbiol.">
        <title>The Global Catalogue of Microorganisms (GCM) 10K type strain sequencing project: providing services to taxonomists for standard genome sequencing and annotation.</title>
        <authorList>
            <consortium name="The Broad Institute Genomics Platform"/>
            <consortium name="The Broad Institute Genome Sequencing Center for Infectious Disease"/>
            <person name="Wu L."/>
            <person name="Ma J."/>
        </authorList>
    </citation>
    <scope>NUCLEOTIDE SEQUENCE [LARGE SCALE GENOMIC DNA]</scope>
    <source>
        <strain evidence="3">KCTC 15012</strain>
    </source>
</reference>
<sequence>MSDMSVIDVDYQDVNEALCETKELNPGFDIFERDYFLIAKGNYKAYAVLYDFYDEDDDLPELARFFVPKEFRKNGFGKLAAKALIDHILKSKCKFVIEPVNDSVNFWEKVFLQFDGGLNFQNIGGTKNIVSKINS</sequence>
<keyword evidence="2" id="KW-0808">Transferase</keyword>
<name>A0ABW0YB54_9GAMM</name>
<dbReference type="PROSITE" id="PS51186">
    <property type="entry name" value="GNAT"/>
    <property type="match status" value="1"/>
</dbReference>
<dbReference type="Proteomes" id="UP001596132">
    <property type="component" value="Unassembled WGS sequence"/>
</dbReference>
<accession>A0ABW0YB54</accession>
<dbReference type="CDD" id="cd04301">
    <property type="entry name" value="NAT_SF"/>
    <property type="match status" value="1"/>
</dbReference>
<evidence type="ECO:0000313" key="3">
    <source>
        <dbReference type="Proteomes" id="UP001596132"/>
    </source>
</evidence>
<evidence type="ECO:0000259" key="1">
    <source>
        <dbReference type="PROSITE" id="PS51186"/>
    </source>
</evidence>
<proteinExistence type="predicted"/>